<dbReference type="InterPro" id="IPR018642">
    <property type="entry name" value="DUF2066"/>
</dbReference>
<organism evidence="2">
    <name type="scientific">marine metagenome</name>
    <dbReference type="NCBI Taxonomy" id="408172"/>
    <lineage>
        <taxon>unclassified sequences</taxon>
        <taxon>metagenomes</taxon>
        <taxon>ecological metagenomes</taxon>
    </lineage>
</organism>
<keyword evidence="1" id="KW-0812">Transmembrane</keyword>
<keyword evidence="1" id="KW-1133">Transmembrane helix</keyword>
<keyword evidence="1" id="KW-0472">Membrane</keyword>
<feature type="transmembrane region" description="Helical" evidence="1">
    <location>
        <begin position="12"/>
        <end position="34"/>
    </location>
</feature>
<name>A0A382IIC3_9ZZZZ</name>
<reference evidence="2" key="1">
    <citation type="submission" date="2018-05" db="EMBL/GenBank/DDBJ databases">
        <authorList>
            <person name="Lanie J.A."/>
            <person name="Ng W.-L."/>
            <person name="Kazmierczak K.M."/>
            <person name="Andrzejewski T.M."/>
            <person name="Davidsen T.M."/>
            <person name="Wayne K.J."/>
            <person name="Tettelin H."/>
            <person name="Glass J.I."/>
            <person name="Rusch D."/>
            <person name="Podicherti R."/>
            <person name="Tsui H.-C.T."/>
            <person name="Winkler M.E."/>
        </authorList>
    </citation>
    <scope>NUCLEOTIDE SEQUENCE</scope>
</reference>
<sequence length="99" mass="10543">MLTNLLQRGWSFVAGLAAPGLVVGLLAATLIGPLGHAVEMTSLYTVEVSLDPDDPDAQNNSYRTALIEALIRSTGSATTANAEELEVLFSNPIRYVLQQ</sequence>
<dbReference type="AlphaFoldDB" id="A0A382IIC3"/>
<proteinExistence type="predicted"/>
<accession>A0A382IIC3</accession>
<evidence type="ECO:0000313" key="2">
    <source>
        <dbReference type="EMBL" id="SVB99410.1"/>
    </source>
</evidence>
<evidence type="ECO:0000256" key="1">
    <source>
        <dbReference type="SAM" id="Phobius"/>
    </source>
</evidence>
<dbReference type="EMBL" id="UINC01067598">
    <property type="protein sequence ID" value="SVB99410.1"/>
    <property type="molecule type" value="Genomic_DNA"/>
</dbReference>
<dbReference type="Pfam" id="PF09839">
    <property type="entry name" value="DUF2066"/>
    <property type="match status" value="1"/>
</dbReference>
<gene>
    <name evidence="2" type="ORF">METZ01_LOCUS252264</name>
</gene>
<protein>
    <submittedName>
        <fullName evidence="2">Uncharacterized protein</fullName>
    </submittedName>
</protein>
<feature type="non-terminal residue" evidence="2">
    <location>
        <position position="99"/>
    </location>
</feature>